<dbReference type="EMBL" id="CP002868">
    <property type="protein sequence ID" value="AEJ19031.1"/>
    <property type="molecule type" value="Genomic_DNA"/>
</dbReference>
<evidence type="ECO:0000256" key="2">
    <source>
        <dbReference type="ARBA" id="ARBA00022917"/>
    </source>
</evidence>
<protein>
    <recommendedName>
        <fullName evidence="4">Cys-tRNA(Pro)/Cys-tRNA(Cys) deacylase</fullName>
        <ecNumber evidence="4">4.2.-.-</ecNumber>
    </recommendedName>
</protein>
<evidence type="ECO:0000313" key="7">
    <source>
        <dbReference type="Proteomes" id="UP000000503"/>
    </source>
</evidence>
<keyword evidence="2 4" id="KW-0648">Protein biosynthesis</keyword>
<organism evidence="6 7">
    <name type="scientific">Gracilinema caldarium (strain ATCC 51460 / DSM 7334 / H1)</name>
    <name type="common">Treponema caldarium</name>
    <dbReference type="NCBI Taxonomy" id="744872"/>
    <lineage>
        <taxon>Bacteria</taxon>
        <taxon>Pseudomonadati</taxon>
        <taxon>Spirochaetota</taxon>
        <taxon>Spirochaetia</taxon>
        <taxon>Spirochaetales</taxon>
        <taxon>Breznakiellaceae</taxon>
        <taxon>Gracilinema</taxon>
    </lineage>
</organism>
<dbReference type="EC" id="4.2.-.-" evidence="4"/>
<dbReference type="eggNOG" id="COG2606">
    <property type="taxonomic scope" value="Bacteria"/>
</dbReference>
<dbReference type="STRING" id="744872.Spica_0877"/>
<dbReference type="InterPro" id="IPR004369">
    <property type="entry name" value="Prolyl-tRNA_editing_YbaK/EbsC"/>
</dbReference>
<keyword evidence="3 4" id="KW-0456">Lyase</keyword>
<dbReference type="Gene3D" id="3.90.960.10">
    <property type="entry name" value="YbaK/aminoacyl-tRNA synthetase-associated domain"/>
    <property type="match status" value="1"/>
</dbReference>
<dbReference type="GO" id="GO:0002161">
    <property type="term" value="F:aminoacyl-tRNA deacylase activity"/>
    <property type="evidence" value="ECO:0007669"/>
    <property type="project" value="InterPro"/>
</dbReference>
<evidence type="ECO:0000259" key="5">
    <source>
        <dbReference type="Pfam" id="PF04073"/>
    </source>
</evidence>
<accession>F8F1H8</accession>
<dbReference type="GO" id="GO:0016829">
    <property type="term" value="F:lyase activity"/>
    <property type="evidence" value="ECO:0007669"/>
    <property type="project" value="UniProtKB-KW"/>
</dbReference>
<evidence type="ECO:0000256" key="1">
    <source>
        <dbReference type="ARBA" id="ARBA00009798"/>
    </source>
</evidence>
<dbReference type="RefSeq" id="WP_013968342.1">
    <property type="nucleotide sequence ID" value="NC_015732.1"/>
</dbReference>
<dbReference type="GO" id="GO:0006412">
    <property type="term" value="P:translation"/>
    <property type="evidence" value="ECO:0007669"/>
    <property type="project" value="UniProtKB-KW"/>
</dbReference>
<dbReference type="KEGG" id="scd:Spica_0877"/>
<dbReference type="HOGENOM" id="CLU_094875_3_0_12"/>
<comment type="similarity">
    <text evidence="1 4">Belongs to the prolyl-tRNA editing family. YbaK/EbsC subfamily.</text>
</comment>
<dbReference type="PANTHER" id="PTHR30411:SF0">
    <property type="entry name" value="CYS-TRNA(PRO)_CYS-TRNA(CYS) DEACYLASE YBAK"/>
    <property type="match status" value="1"/>
</dbReference>
<dbReference type="OrthoDB" id="9809296at2"/>
<keyword evidence="7" id="KW-1185">Reference proteome</keyword>
<dbReference type="Pfam" id="PF04073">
    <property type="entry name" value="tRNA_edit"/>
    <property type="match status" value="1"/>
</dbReference>
<evidence type="ECO:0000256" key="3">
    <source>
        <dbReference type="ARBA" id="ARBA00023239"/>
    </source>
</evidence>
<name>F8F1H8_GRAC1</name>
<evidence type="ECO:0000313" key="6">
    <source>
        <dbReference type="EMBL" id="AEJ19031.1"/>
    </source>
</evidence>
<dbReference type="InterPro" id="IPR007214">
    <property type="entry name" value="YbaK/aa-tRNA-synth-assoc-dom"/>
</dbReference>
<dbReference type="PANTHER" id="PTHR30411">
    <property type="entry name" value="CYTOPLASMIC PROTEIN"/>
    <property type="match status" value="1"/>
</dbReference>
<sequence>MEKTTVIRMLEQQHIPFQVLEYEVDETDLSATHAAELLGLEADRVFKTIVLEGERSGYLVCVIPGTCEVDVKKAARAAGDKAVRPLPLRELEAVTGYIRGGCSPLLMKKKFPTYIDETALIFESISVSAGRRGLQILIDPQVLVELSQGVFCDLIG</sequence>
<dbReference type="NCBIfam" id="TIGR00011">
    <property type="entry name" value="YbaK_EbsC"/>
    <property type="match status" value="1"/>
</dbReference>
<reference evidence="7" key="1">
    <citation type="journal article" date="2013" name="Stand. Genomic Sci.">
        <title>Genome sequence of the thermophilic fresh-water bacterium Spirochaeta caldaria type strain (H1(T)), reclassification of Spirochaeta caldaria, Spirochaeta stenostrepta, and Spirochaeta zuelzerae in the genus Treponema as Treponema caldaria comb. nov., Treponema stenostrepta comb. nov., and Treponema zuelzerae comb. nov., and emendation of the genus Treponema.</title>
        <authorList>
            <person name="Abt B."/>
            <person name="Goker M."/>
            <person name="Scheuner C."/>
            <person name="Han C."/>
            <person name="Lu M."/>
            <person name="Misra M."/>
            <person name="Lapidus A."/>
            <person name="Nolan M."/>
            <person name="Lucas S."/>
            <person name="Hammon N."/>
            <person name="Deshpande S."/>
            <person name="Cheng J.F."/>
            <person name="Tapia R."/>
            <person name="Goodwin L.A."/>
            <person name="Pitluck S."/>
            <person name="Liolios K."/>
            <person name="Pagani I."/>
            <person name="Ivanova N."/>
            <person name="Mavromatis K."/>
            <person name="Mikhailova N."/>
            <person name="Huntemann M."/>
            <person name="Pati A."/>
            <person name="Chen A."/>
            <person name="Palaniappan K."/>
            <person name="Land M."/>
            <person name="Hauser L."/>
            <person name="Jeffries C.D."/>
            <person name="Rohde M."/>
            <person name="Spring S."/>
            <person name="Gronow S."/>
            <person name="Detter J.C."/>
            <person name="Bristow J."/>
            <person name="Eisen J.A."/>
            <person name="Markowitz V."/>
            <person name="Hugenholtz P."/>
            <person name="Kyrpides N.C."/>
            <person name="Woyke T."/>
            <person name="Klenk H.P."/>
        </authorList>
    </citation>
    <scope>NUCLEOTIDE SEQUENCE</scope>
    <source>
        <strain evidence="7">ATCC 51460 / DSM 7334 / H1</strain>
    </source>
</reference>
<gene>
    <name evidence="6" type="ordered locus">Spica_0877</name>
</gene>
<dbReference type="Proteomes" id="UP000000503">
    <property type="component" value="Chromosome"/>
</dbReference>
<feature type="domain" description="YbaK/aminoacyl-tRNA synthetase-associated" evidence="5">
    <location>
        <begin position="31"/>
        <end position="145"/>
    </location>
</feature>
<proteinExistence type="inferred from homology"/>
<dbReference type="SUPFAM" id="SSF55826">
    <property type="entry name" value="YbaK/ProRS associated domain"/>
    <property type="match status" value="1"/>
</dbReference>
<dbReference type="PIRSF" id="PIRSF006181">
    <property type="entry name" value="EbsC_YbaK"/>
    <property type="match status" value="1"/>
</dbReference>
<dbReference type="AlphaFoldDB" id="F8F1H8"/>
<evidence type="ECO:0000256" key="4">
    <source>
        <dbReference type="PIRNR" id="PIRNR006181"/>
    </source>
</evidence>
<dbReference type="InterPro" id="IPR036754">
    <property type="entry name" value="YbaK/aa-tRNA-synt-asso_dom_sf"/>
</dbReference>
<dbReference type="CDD" id="cd00002">
    <property type="entry name" value="YbaK_deacylase"/>
    <property type="match status" value="1"/>
</dbReference>